<dbReference type="InterPro" id="IPR025662">
    <property type="entry name" value="Sigma_54_int_dom_ATP-bd_1"/>
</dbReference>
<name>A0ABV1D627_9FIRM</name>
<dbReference type="PANTHER" id="PTHR32071">
    <property type="entry name" value="TRANSCRIPTIONAL REGULATORY PROTEIN"/>
    <property type="match status" value="1"/>
</dbReference>
<comment type="caution">
    <text evidence="8">The sequence shown here is derived from an EMBL/GenBank/DDBJ whole genome shotgun (WGS) entry which is preliminary data.</text>
</comment>
<evidence type="ECO:0000259" key="6">
    <source>
        <dbReference type="PROSITE" id="PS50045"/>
    </source>
</evidence>
<dbReference type="PROSITE" id="PS50045">
    <property type="entry name" value="SIGMA54_INTERACT_4"/>
    <property type="match status" value="1"/>
</dbReference>
<dbReference type="PROSITE" id="PS00675">
    <property type="entry name" value="SIGMA54_INTERACT_1"/>
    <property type="match status" value="1"/>
</dbReference>
<dbReference type="InterPro" id="IPR025944">
    <property type="entry name" value="Sigma_54_int_dom_CS"/>
</dbReference>
<dbReference type="Pfam" id="PF00158">
    <property type="entry name" value="Sigma54_activat"/>
    <property type="match status" value="1"/>
</dbReference>
<dbReference type="SMART" id="SM00382">
    <property type="entry name" value="AAA"/>
    <property type="match status" value="1"/>
</dbReference>
<dbReference type="PROSITE" id="PS50112">
    <property type="entry name" value="PAS"/>
    <property type="match status" value="1"/>
</dbReference>
<dbReference type="InterPro" id="IPR003593">
    <property type="entry name" value="AAA+_ATPase"/>
</dbReference>
<keyword evidence="4" id="KW-0804">Transcription</keyword>
<dbReference type="InterPro" id="IPR000014">
    <property type="entry name" value="PAS"/>
</dbReference>
<evidence type="ECO:0000259" key="7">
    <source>
        <dbReference type="PROSITE" id="PS50112"/>
    </source>
</evidence>
<dbReference type="Gene3D" id="3.30.450.20">
    <property type="entry name" value="PAS domain"/>
    <property type="match status" value="1"/>
</dbReference>
<evidence type="ECO:0000313" key="9">
    <source>
        <dbReference type="Proteomes" id="UP001454086"/>
    </source>
</evidence>
<feature type="domain" description="PAS" evidence="7">
    <location>
        <begin position="212"/>
        <end position="258"/>
    </location>
</feature>
<dbReference type="SUPFAM" id="SSF52540">
    <property type="entry name" value="P-loop containing nucleoside triphosphate hydrolases"/>
    <property type="match status" value="1"/>
</dbReference>
<protein>
    <submittedName>
        <fullName evidence="8">Sigma 54-interacting transcriptional regulator</fullName>
    </submittedName>
</protein>
<reference evidence="8 9" key="1">
    <citation type="submission" date="2024-03" db="EMBL/GenBank/DDBJ databases">
        <title>Human intestinal bacterial collection.</title>
        <authorList>
            <person name="Pauvert C."/>
            <person name="Hitch T.C.A."/>
            <person name="Clavel T."/>
        </authorList>
    </citation>
    <scope>NUCLEOTIDE SEQUENCE [LARGE SCALE GENOMIC DNA]</scope>
    <source>
        <strain evidence="8 9">CLA-SR-H021</strain>
    </source>
</reference>
<dbReference type="InterPro" id="IPR035965">
    <property type="entry name" value="PAS-like_dom_sf"/>
</dbReference>
<evidence type="ECO:0000256" key="3">
    <source>
        <dbReference type="ARBA" id="ARBA00023015"/>
    </source>
</evidence>
<feature type="region of interest" description="Disordered" evidence="5">
    <location>
        <begin position="589"/>
        <end position="635"/>
    </location>
</feature>
<accession>A0ABV1D627</accession>
<keyword evidence="2" id="KW-0067">ATP-binding</keyword>
<evidence type="ECO:0000256" key="4">
    <source>
        <dbReference type="ARBA" id="ARBA00023163"/>
    </source>
</evidence>
<dbReference type="SUPFAM" id="SSF55785">
    <property type="entry name" value="PYP-like sensor domain (PAS domain)"/>
    <property type="match status" value="1"/>
</dbReference>
<keyword evidence="9" id="KW-1185">Reference proteome</keyword>
<evidence type="ECO:0000256" key="5">
    <source>
        <dbReference type="SAM" id="MobiDB-lite"/>
    </source>
</evidence>
<keyword evidence="3" id="KW-0805">Transcription regulation</keyword>
<evidence type="ECO:0000256" key="2">
    <source>
        <dbReference type="ARBA" id="ARBA00022840"/>
    </source>
</evidence>
<dbReference type="Proteomes" id="UP001454086">
    <property type="component" value="Unassembled WGS sequence"/>
</dbReference>
<dbReference type="InterPro" id="IPR058031">
    <property type="entry name" value="AAA_lid_NorR"/>
</dbReference>
<dbReference type="EMBL" id="JBBMFM010000027">
    <property type="protein sequence ID" value="MEQ2425206.1"/>
    <property type="molecule type" value="Genomic_DNA"/>
</dbReference>
<dbReference type="Gene3D" id="3.40.50.300">
    <property type="entry name" value="P-loop containing nucleotide triphosphate hydrolases"/>
    <property type="match status" value="1"/>
</dbReference>
<dbReference type="InterPro" id="IPR027417">
    <property type="entry name" value="P-loop_NTPase"/>
</dbReference>
<organism evidence="8 9">
    <name type="scientific">Enterocloster hominis</name>
    <name type="common">ex Hitch et al. 2024</name>
    <dbReference type="NCBI Taxonomy" id="1917870"/>
    <lineage>
        <taxon>Bacteria</taxon>
        <taxon>Bacillati</taxon>
        <taxon>Bacillota</taxon>
        <taxon>Clostridia</taxon>
        <taxon>Lachnospirales</taxon>
        <taxon>Lachnospiraceae</taxon>
        <taxon>Enterocloster</taxon>
    </lineage>
</organism>
<dbReference type="RefSeq" id="WP_008721109.1">
    <property type="nucleotide sequence ID" value="NZ_JBBMFM010000027.1"/>
</dbReference>
<sequence length="734" mass="83013">MVKQVAIVALDPRASAFYGNQVQELFGEYVKVRSYSVMEGTISNMERADLYMMSTDAFDNREEVPQYIPIDAQISEIHVTYMWETIRRLRTIPAGTRALFVNMTEKMVREATATLNQLGVNHISFIPFYPGAEPVEGVTLAVTPDEERYVPQGVEHVMNIGHRCLTSETMIEAALKLGLEELLETPRFQEYFGNVVTSTYNFDMMFARSRRLESQFDILMEILDEGIIGINERAEIFAMNKKAEEITGLKRSLVLHKQASSSLAYLPLLQCLKSKEKIEPKVIRINGVNVGVTVVPVLRKDDCIGAFAILQRFNDAENRQHELRNQLMHKGYRAKYGFDDVVGVSDGIERTKQILRRMAATESPVLLIGETGTGKELFANAVHQASRRSKGPFVAINCAAMPENLLESELFGYEEGAFTGAKKGGRPGLFEFAHHGTLFLDEVEGMSPALQVKLLRVLQEHEIMRVGGNKIISIDVRIVAATNESLEEKVQDGSFRRDLYYRLNTLPVLIPPLRQRGDDVFLLMERFNSGLKGNFVLSDEVKDLFLHYSWPGNIRELRNLAEYFSFTGSPVITVKDLPPTFVYENREMKDGQRESGKAVRTAGPEVPGGLEPGNSETSVSEAAVSDRPRSCHRPEPWQQAMEERGMEPEEYWFVLKVLYQCTEERKAIGREGILECAKKEKFFLSQIGVRTILGILKEYGLARVSRGRGGSRMTCLGREIWENREEYIKPYGIL</sequence>
<dbReference type="PROSITE" id="PS00688">
    <property type="entry name" value="SIGMA54_INTERACT_3"/>
    <property type="match status" value="1"/>
</dbReference>
<evidence type="ECO:0000313" key="8">
    <source>
        <dbReference type="EMBL" id="MEQ2425206.1"/>
    </source>
</evidence>
<dbReference type="PANTHER" id="PTHR32071:SF57">
    <property type="entry name" value="C4-DICARBOXYLATE TRANSPORT TRANSCRIPTIONAL REGULATORY PROTEIN DCTD"/>
    <property type="match status" value="1"/>
</dbReference>
<evidence type="ECO:0000256" key="1">
    <source>
        <dbReference type="ARBA" id="ARBA00022741"/>
    </source>
</evidence>
<gene>
    <name evidence="8" type="ORF">WMQ36_09500</name>
</gene>
<keyword evidence="1" id="KW-0547">Nucleotide-binding</keyword>
<dbReference type="Pfam" id="PF00989">
    <property type="entry name" value="PAS"/>
    <property type="match status" value="1"/>
</dbReference>
<feature type="compositionally biased region" description="Basic and acidic residues" evidence="5">
    <location>
        <begin position="624"/>
        <end position="635"/>
    </location>
</feature>
<dbReference type="CDD" id="cd00009">
    <property type="entry name" value="AAA"/>
    <property type="match status" value="1"/>
</dbReference>
<dbReference type="Gene3D" id="1.10.8.60">
    <property type="match status" value="1"/>
</dbReference>
<proteinExistence type="predicted"/>
<feature type="domain" description="Sigma-54 factor interaction" evidence="6">
    <location>
        <begin position="341"/>
        <end position="566"/>
    </location>
</feature>
<dbReference type="Pfam" id="PF25601">
    <property type="entry name" value="AAA_lid_14"/>
    <property type="match status" value="1"/>
</dbReference>
<dbReference type="InterPro" id="IPR013767">
    <property type="entry name" value="PAS_fold"/>
</dbReference>
<dbReference type="InterPro" id="IPR002078">
    <property type="entry name" value="Sigma_54_int"/>
</dbReference>